<keyword evidence="3" id="KW-1185">Reference proteome</keyword>
<dbReference type="SMART" id="SM00409">
    <property type="entry name" value="IG"/>
    <property type="match status" value="1"/>
</dbReference>
<reference evidence="2" key="2">
    <citation type="submission" date="2025-08" db="UniProtKB">
        <authorList>
            <consortium name="Ensembl"/>
        </authorList>
    </citation>
    <scope>IDENTIFICATION</scope>
</reference>
<dbReference type="FunCoup" id="A0A7N4Q0T4">
    <property type="interactions" value="532"/>
</dbReference>
<dbReference type="Gene3D" id="2.60.40.10">
    <property type="entry name" value="Immunoglobulins"/>
    <property type="match status" value="1"/>
</dbReference>
<dbReference type="FunFam" id="2.60.40.10:FF:001230">
    <property type="entry name" value="Immunoglobulin kappa variable 8-16"/>
    <property type="match status" value="1"/>
</dbReference>
<name>A0A7N4Q0T4_SARHA</name>
<evidence type="ECO:0000313" key="3">
    <source>
        <dbReference type="Proteomes" id="UP000007648"/>
    </source>
</evidence>
<dbReference type="SMART" id="SM00406">
    <property type="entry name" value="IGv"/>
    <property type="match status" value="1"/>
</dbReference>
<dbReference type="AlphaFoldDB" id="A0A7N4Q0T4"/>
<protein>
    <recommendedName>
        <fullName evidence="1">Ig-like domain-containing protein</fullName>
    </recommendedName>
</protein>
<dbReference type="Ensembl" id="ENSSHAT00000036194.1">
    <property type="protein sequence ID" value="ENSSHAP00000045326.1"/>
    <property type="gene ID" value="ENSSHAG00000030381.1"/>
</dbReference>
<dbReference type="PANTHER" id="PTHR23267">
    <property type="entry name" value="IMMUNOGLOBULIN LIGHT CHAIN"/>
    <property type="match status" value="1"/>
</dbReference>
<dbReference type="InterPro" id="IPR050150">
    <property type="entry name" value="IgV_Light_Chain"/>
</dbReference>
<sequence>IVLTQSPASVSVSPGERVTISCKASQSVTNSKGNTFLAWLQQKPGQSPRQFIYQVSNLISGVPAGFGGSGTGRDFSLSISRVEVEDGAVYYCIQGSYSP</sequence>
<dbReference type="InterPro" id="IPR036179">
    <property type="entry name" value="Ig-like_dom_sf"/>
</dbReference>
<dbReference type="Pfam" id="PF07686">
    <property type="entry name" value="V-set"/>
    <property type="match status" value="1"/>
</dbReference>
<feature type="domain" description="Ig-like" evidence="1">
    <location>
        <begin position="1"/>
        <end position="99"/>
    </location>
</feature>
<dbReference type="InterPro" id="IPR003599">
    <property type="entry name" value="Ig_sub"/>
</dbReference>
<dbReference type="InterPro" id="IPR013783">
    <property type="entry name" value="Ig-like_fold"/>
</dbReference>
<dbReference type="SUPFAM" id="SSF48726">
    <property type="entry name" value="Immunoglobulin"/>
    <property type="match status" value="1"/>
</dbReference>
<reference evidence="2 3" key="1">
    <citation type="journal article" date="2011" name="Proc. Natl. Acad. Sci. U.S.A.">
        <title>Genetic diversity and population structure of the endangered marsupial Sarcophilus harrisii (Tasmanian devil).</title>
        <authorList>
            <person name="Miller W."/>
            <person name="Hayes V.M."/>
            <person name="Ratan A."/>
            <person name="Petersen D.C."/>
            <person name="Wittekindt N.E."/>
            <person name="Miller J."/>
            <person name="Walenz B."/>
            <person name="Knight J."/>
            <person name="Qi J."/>
            <person name="Zhao F."/>
            <person name="Wang Q."/>
            <person name="Bedoya-Reina O.C."/>
            <person name="Katiyar N."/>
            <person name="Tomsho L.P."/>
            <person name="Kasson L.M."/>
            <person name="Hardie R.A."/>
            <person name="Woodbridge P."/>
            <person name="Tindall E.A."/>
            <person name="Bertelsen M.F."/>
            <person name="Dixon D."/>
            <person name="Pyecroft S."/>
            <person name="Helgen K.M."/>
            <person name="Lesk A.M."/>
            <person name="Pringle T.H."/>
            <person name="Patterson N."/>
            <person name="Zhang Y."/>
            <person name="Kreiss A."/>
            <person name="Woods G.M."/>
            <person name="Jones M.E."/>
            <person name="Schuster S.C."/>
        </authorList>
    </citation>
    <scope>NUCLEOTIDE SEQUENCE [LARGE SCALE GENOMIC DNA]</scope>
</reference>
<organism evidence="2 3">
    <name type="scientific">Sarcophilus harrisii</name>
    <name type="common">Tasmanian devil</name>
    <name type="synonym">Sarcophilus laniarius</name>
    <dbReference type="NCBI Taxonomy" id="9305"/>
    <lineage>
        <taxon>Eukaryota</taxon>
        <taxon>Metazoa</taxon>
        <taxon>Chordata</taxon>
        <taxon>Craniata</taxon>
        <taxon>Vertebrata</taxon>
        <taxon>Euteleostomi</taxon>
        <taxon>Mammalia</taxon>
        <taxon>Metatheria</taxon>
        <taxon>Dasyuromorphia</taxon>
        <taxon>Dasyuridae</taxon>
        <taxon>Sarcophilus</taxon>
    </lineage>
</organism>
<dbReference type="InterPro" id="IPR013106">
    <property type="entry name" value="Ig_V-set"/>
</dbReference>
<dbReference type="PROSITE" id="PS50835">
    <property type="entry name" value="IG_LIKE"/>
    <property type="match status" value="1"/>
</dbReference>
<evidence type="ECO:0000313" key="2">
    <source>
        <dbReference type="Ensembl" id="ENSSHAP00000045326.1"/>
    </source>
</evidence>
<accession>A0A7N4Q0T4</accession>
<dbReference type="GeneTree" id="ENSGT00940000153770"/>
<evidence type="ECO:0000259" key="1">
    <source>
        <dbReference type="PROSITE" id="PS50835"/>
    </source>
</evidence>
<dbReference type="InParanoid" id="A0A7N4Q0T4"/>
<proteinExistence type="predicted"/>
<reference evidence="2" key="3">
    <citation type="submission" date="2025-09" db="UniProtKB">
        <authorList>
            <consortium name="Ensembl"/>
        </authorList>
    </citation>
    <scope>IDENTIFICATION</scope>
</reference>
<dbReference type="Proteomes" id="UP000007648">
    <property type="component" value="Unassembled WGS sequence"/>
</dbReference>
<dbReference type="InterPro" id="IPR007110">
    <property type="entry name" value="Ig-like_dom"/>
</dbReference>